<dbReference type="RefSeq" id="WP_139075411.1">
    <property type="nucleotide sequence ID" value="NZ_VDFU01000003.1"/>
</dbReference>
<dbReference type="EMBL" id="VDFU01000003">
    <property type="protein sequence ID" value="TNC51990.1"/>
    <property type="molecule type" value="Genomic_DNA"/>
</dbReference>
<dbReference type="Pfam" id="PF00672">
    <property type="entry name" value="HAMP"/>
    <property type="match status" value="1"/>
</dbReference>
<comment type="similarity">
    <text evidence="3">Belongs to the methyl-accepting chemotaxis (MCP) protein family.</text>
</comment>
<dbReference type="InterPro" id="IPR051310">
    <property type="entry name" value="MCP_chemotaxis"/>
</dbReference>
<dbReference type="Proteomes" id="UP000305887">
    <property type="component" value="Unassembled WGS sequence"/>
</dbReference>
<keyword evidence="5" id="KW-0472">Membrane</keyword>
<reference evidence="8 9" key="1">
    <citation type="submission" date="2019-06" db="EMBL/GenBank/DDBJ databases">
        <title>YIM 131921 draft genome.</title>
        <authorList>
            <person name="Jiang L."/>
        </authorList>
    </citation>
    <scope>NUCLEOTIDE SEQUENCE [LARGE SCALE GENOMIC DNA]</scope>
    <source>
        <strain evidence="8 9">YIM 131921</strain>
    </source>
</reference>
<comment type="caution">
    <text evidence="8">The sequence shown here is derived from an EMBL/GenBank/DDBJ whole genome shotgun (WGS) entry which is preliminary data.</text>
</comment>
<dbReference type="PROSITE" id="PS50111">
    <property type="entry name" value="CHEMOTAXIS_TRANSDUC_2"/>
    <property type="match status" value="1"/>
</dbReference>
<feature type="transmembrane region" description="Helical" evidence="5">
    <location>
        <begin position="44"/>
        <end position="69"/>
    </location>
</feature>
<dbReference type="PRINTS" id="PR00260">
    <property type="entry name" value="CHEMTRNSDUCR"/>
</dbReference>
<dbReference type="Gene3D" id="1.10.287.950">
    <property type="entry name" value="Methyl-accepting chemotaxis protein"/>
    <property type="match status" value="1"/>
</dbReference>
<keyword evidence="4" id="KW-0807">Transducer</keyword>
<keyword evidence="5" id="KW-1133">Transmembrane helix</keyword>
<feature type="domain" description="HAMP" evidence="7">
    <location>
        <begin position="70"/>
        <end position="123"/>
    </location>
</feature>
<evidence type="ECO:0000259" key="7">
    <source>
        <dbReference type="PROSITE" id="PS50885"/>
    </source>
</evidence>
<gene>
    <name evidence="8" type="ORF">FHG66_04090</name>
</gene>
<dbReference type="PANTHER" id="PTHR43531">
    <property type="entry name" value="PROTEIN ICFG"/>
    <property type="match status" value="1"/>
</dbReference>
<dbReference type="PROSITE" id="PS51257">
    <property type="entry name" value="PROKAR_LIPOPROTEIN"/>
    <property type="match status" value="1"/>
</dbReference>
<dbReference type="PANTHER" id="PTHR43531:SF11">
    <property type="entry name" value="METHYL-ACCEPTING CHEMOTAXIS PROTEIN 3"/>
    <property type="match status" value="1"/>
</dbReference>
<dbReference type="CDD" id="cd11386">
    <property type="entry name" value="MCP_signal"/>
    <property type="match status" value="1"/>
</dbReference>
<dbReference type="PROSITE" id="PS50885">
    <property type="entry name" value="HAMP"/>
    <property type="match status" value="2"/>
</dbReference>
<dbReference type="GO" id="GO:0016020">
    <property type="term" value="C:membrane"/>
    <property type="evidence" value="ECO:0007669"/>
    <property type="project" value="UniProtKB-SubCell"/>
</dbReference>
<dbReference type="SMART" id="SM00283">
    <property type="entry name" value="MA"/>
    <property type="match status" value="1"/>
</dbReference>
<evidence type="ECO:0000256" key="3">
    <source>
        <dbReference type="ARBA" id="ARBA00029447"/>
    </source>
</evidence>
<dbReference type="SMART" id="SM00304">
    <property type="entry name" value="HAMP"/>
    <property type="match status" value="2"/>
</dbReference>
<evidence type="ECO:0000259" key="6">
    <source>
        <dbReference type="PROSITE" id="PS50111"/>
    </source>
</evidence>
<feature type="domain" description="HAMP" evidence="7">
    <location>
        <begin position="133"/>
        <end position="185"/>
    </location>
</feature>
<evidence type="ECO:0000256" key="1">
    <source>
        <dbReference type="ARBA" id="ARBA00004370"/>
    </source>
</evidence>
<comment type="subcellular location">
    <subcellularLocation>
        <location evidence="1">Membrane</location>
    </subcellularLocation>
</comment>
<dbReference type="GO" id="GO:0006935">
    <property type="term" value="P:chemotaxis"/>
    <property type="evidence" value="ECO:0007669"/>
    <property type="project" value="UniProtKB-KW"/>
</dbReference>
<dbReference type="OrthoDB" id="8482111at2"/>
<dbReference type="Gene3D" id="6.10.340.10">
    <property type="match status" value="1"/>
</dbReference>
<dbReference type="Pfam" id="PF00015">
    <property type="entry name" value="MCPsignal"/>
    <property type="match status" value="1"/>
</dbReference>
<evidence type="ECO:0000313" key="8">
    <source>
        <dbReference type="EMBL" id="TNC51990.1"/>
    </source>
</evidence>
<keyword evidence="5" id="KW-0812">Transmembrane</keyword>
<evidence type="ECO:0000256" key="5">
    <source>
        <dbReference type="SAM" id="Phobius"/>
    </source>
</evidence>
<feature type="transmembrane region" description="Helical" evidence="5">
    <location>
        <begin position="12"/>
        <end position="32"/>
    </location>
</feature>
<evidence type="ECO:0000256" key="4">
    <source>
        <dbReference type="PROSITE-ProRule" id="PRU00284"/>
    </source>
</evidence>
<dbReference type="SUPFAM" id="SSF158472">
    <property type="entry name" value="HAMP domain-like"/>
    <property type="match status" value="1"/>
</dbReference>
<evidence type="ECO:0000256" key="2">
    <source>
        <dbReference type="ARBA" id="ARBA00022500"/>
    </source>
</evidence>
<dbReference type="InterPro" id="IPR004090">
    <property type="entry name" value="Chemotax_Me-accpt_rcpt"/>
</dbReference>
<dbReference type="InterPro" id="IPR004089">
    <property type="entry name" value="MCPsignal_dom"/>
</dbReference>
<protein>
    <submittedName>
        <fullName evidence="8">Methyl-accepting chemotaxis protein</fullName>
    </submittedName>
</protein>
<sequence length="477" mass="49658">MLSARLPLALRLPLAIMGLMLIVMSCFGILLYRQGQEDALLSGPGLHITVVALILSSVGVAGLLGWLLARSVTTGLEDLGQSMQAVAHRDPDHAISGLGRTDEFGAIAATLNDLRTSLQSADRAAFERDAAQDEQERIVSELGRGLTRLAQGDLDTPITAPFPQAYEGLRSDFNRTLETLGSIVASVVGNANSIRDRSIEISESSDDLSRRTESQAAALEQTAAALGELTASVASAAERTVEVEAVVGEAKAEAESSGSVVRDAVAAMSEIKRSSDEISQIIGVIDDIAFQTNLLALNAGVEAARAGEAGRGFAVVASEVRSLAQRSSDAARQIKSLIEGSAKQVQDGVQLVGQAGTALTSIVGRVSEISSLVSEIAAGAREQSTGLGEINIAITQLDQVTQQNAAMVEESTTASHALSQDAAHLGEVVGRFRIAEADIKATASPTATTAQMDLAPRAPSRPVRLAVGASDGGWQEF</sequence>
<proteinExistence type="inferred from homology"/>
<dbReference type="FunFam" id="1.10.287.950:FF:000001">
    <property type="entry name" value="Methyl-accepting chemotaxis sensory transducer"/>
    <property type="match status" value="1"/>
</dbReference>
<organism evidence="8 9">
    <name type="scientific">Rubellimicrobium rubrum</name>
    <dbReference type="NCBI Taxonomy" id="2585369"/>
    <lineage>
        <taxon>Bacteria</taxon>
        <taxon>Pseudomonadati</taxon>
        <taxon>Pseudomonadota</taxon>
        <taxon>Alphaproteobacteria</taxon>
        <taxon>Rhodobacterales</taxon>
        <taxon>Roseobacteraceae</taxon>
        <taxon>Rubellimicrobium</taxon>
    </lineage>
</organism>
<dbReference type="InterPro" id="IPR003660">
    <property type="entry name" value="HAMP_dom"/>
</dbReference>
<feature type="domain" description="Methyl-accepting transducer" evidence="6">
    <location>
        <begin position="190"/>
        <end position="419"/>
    </location>
</feature>
<evidence type="ECO:0000313" key="9">
    <source>
        <dbReference type="Proteomes" id="UP000305887"/>
    </source>
</evidence>
<name>A0A5C4N549_9RHOB</name>
<dbReference type="GO" id="GO:0007165">
    <property type="term" value="P:signal transduction"/>
    <property type="evidence" value="ECO:0007669"/>
    <property type="project" value="UniProtKB-KW"/>
</dbReference>
<dbReference type="SUPFAM" id="SSF58104">
    <property type="entry name" value="Methyl-accepting chemotaxis protein (MCP) signaling domain"/>
    <property type="match status" value="1"/>
</dbReference>
<accession>A0A5C4N549</accession>
<dbReference type="GO" id="GO:0004888">
    <property type="term" value="F:transmembrane signaling receptor activity"/>
    <property type="evidence" value="ECO:0007669"/>
    <property type="project" value="InterPro"/>
</dbReference>
<keyword evidence="9" id="KW-1185">Reference proteome</keyword>
<keyword evidence="2" id="KW-0145">Chemotaxis</keyword>
<dbReference type="AlphaFoldDB" id="A0A5C4N549"/>